<gene>
    <name evidence="1" type="ORF">GCM10010992_12220</name>
</gene>
<organism evidence="1 2">
    <name type="scientific">Cloacibacterium rupense</name>
    <dbReference type="NCBI Taxonomy" id="517423"/>
    <lineage>
        <taxon>Bacteria</taxon>
        <taxon>Pseudomonadati</taxon>
        <taxon>Bacteroidota</taxon>
        <taxon>Flavobacteriia</taxon>
        <taxon>Flavobacteriales</taxon>
        <taxon>Weeksellaceae</taxon>
    </lineage>
</organism>
<reference evidence="2" key="1">
    <citation type="journal article" date="2019" name="Int. J. Syst. Evol. Microbiol.">
        <title>The Global Catalogue of Microorganisms (GCM) 10K type strain sequencing project: providing services to taxonomists for standard genome sequencing and annotation.</title>
        <authorList>
            <consortium name="The Broad Institute Genomics Platform"/>
            <consortium name="The Broad Institute Genome Sequencing Center for Infectious Disease"/>
            <person name="Wu L."/>
            <person name="Ma J."/>
        </authorList>
    </citation>
    <scope>NUCLEOTIDE SEQUENCE [LARGE SCALE GENOMIC DNA]</scope>
    <source>
        <strain evidence="2">CGMCC 1.7656</strain>
    </source>
</reference>
<dbReference type="InterPro" id="IPR016181">
    <property type="entry name" value="Acyl_CoA_acyltransferase"/>
</dbReference>
<name>A0ABQ2NIR3_9FLAO</name>
<sequence>MQFSNIVYLFFVLKWAEILSIMNKITIRNYNETDFEAWNQMVSEAKNSTFLFDRRFMEYHQEKFQDFSLMAFDEKNELIAILPAHKIGNEVYSHLGLTYGGIITKKDLRATVFFDVFSEILKFLFHQGILFLHWKEVPYFYHSYPSDEWKYLAFVTESELYRRDLCAVVNLREEFKISDSVIRNAKWCENQGYYYQKSEQWKEFWEEILTPELEKRHQAKPVHQLEEILRLKANFEGNIFFYGVFLANQLLGGTVVFVNKKVIHSQYISVKSEFKNKKVLDFLHYKLIKEEFKDFDYFDFGISNEENGRKTNMGLLFWKEGFGARGISQDFYKISTKNFSLIEEMFL</sequence>
<dbReference type="Gene3D" id="3.40.630.30">
    <property type="match status" value="1"/>
</dbReference>
<evidence type="ECO:0000313" key="1">
    <source>
        <dbReference type="EMBL" id="GGP03515.1"/>
    </source>
</evidence>
<accession>A0ABQ2NIR3</accession>
<comment type="caution">
    <text evidence="1">The sequence shown here is derived from an EMBL/GenBank/DDBJ whole genome shotgun (WGS) entry which is preliminary data.</text>
</comment>
<keyword evidence="2" id="KW-1185">Reference proteome</keyword>
<dbReference type="Proteomes" id="UP000620064">
    <property type="component" value="Unassembled WGS sequence"/>
</dbReference>
<dbReference type="SUPFAM" id="SSF55729">
    <property type="entry name" value="Acyl-CoA N-acyltransferases (Nat)"/>
    <property type="match status" value="1"/>
</dbReference>
<protein>
    <recommendedName>
        <fullName evidence="3">Acetyltransferase (GNAT) domain-containing protein</fullName>
    </recommendedName>
</protein>
<evidence type="ECO:0000313" key="2">
    <source>
        <dbReference type="Proteomes" id="UP000620064"/>
    </source>
</evidence>
<proteinExistence type="predicted"/>
<dbReference type="EMBL" id="BMLV01000002">
    <property type="protein sequence ID" value="GGP03515.1"/>
    <property type="molecule type" value="Genomic_DNA"/>
</dbReference>
<evidence type="ECO:0008006" key="3">
    <source>
        <dbReference type="Google" id="ProtNLM"/>
    </source>
</evidence>